<proteinExistence type="predicted"/>
<dbReference type="PROSITE" id="PS50949">
    <property type="entry name" value="HTH_GNTR"/>
    <property type="match status" value="1"/>
</dbReference>
<reference evidence="6 7" key="1">
    <citation type="submission" date="2019-11" db="EMBL/GenBank/DDBJ databases">
        <authorList>
            <person name="Jiang L.-Q."/>
        </authorList>
    </citation>
    <scope>NUCLEOTIDE SEQUENCE [LARGE SCALE GENOMIC DNA]</scope>
    <source>
        <strain evidence="6 7">YIM 132087</strain>
    </source>
</reference>
<keyword evidence="2" id="KW-0238">DNA-binding</keyword>
<dbReference type="CDD" id="cd07377">
    <property type="entry name" value="WHTH_GntR"/>
    <property type="match status" value="1"/>
</dbReference>
<feature type="region of interest" description="Disordered" evidence="4">
    <location>
        <begin position="1"/>
        <end position="23"/>
    </location>
</feature>
<feature type="compositionally biased region" description="Polar residues" evidence="4">
    <location>
        <begin position="1"/>
        <end position="12"/>
    </location>
</feature>
<dbReference type="PANTHER" id="PTHR44846:SF17">
    <property type="entry name" value="GNTR-FAMILY TRANSCRIPTIONAL REGULATOR"/>
    <property type="match status" value="1"/>
</dbReference>
<name>A0A7K1FRX4_9ACTN</name>
<evidence type="ECO:0000259" key="5">
    <source>
        <dbReference type="PROSITE" id="PS50949"/>
    </source>
</evidence>
<dbReference type="Proteomes" id="UP000460221">
    <property type="component" value="Unassembled WGS sequence"/>
</dbReference>
<dbReference type="Pfam" id="PF00392">
    <property type="entry name" value="GntR"/>
    <property type="match status" value="1"/>
</dbReference>
<keyword evidence="3" id="KW-0804">Transcription</keyword>
<dbReference type="EMBL" id="WLYK01000012">
    <property type="protein sequence ID" value="MTD16895.1"/>
    <property type="molecule type" value="Genomic_DNA"/>
</dbReference>
<dbReference type="PANTHER" id="PTHR44846">
    <property type="entry name" value="MANNOSYL-D-GLYCERATE TRANSPORT/METABOLISM SYSTEM REPRESSOR MNGR-RELATED"/>
    <property type="match status" value="1"/>
</dbReference>
<dbReference type="Gene3D" id="1.10.10.10">
    <property type="entry name" value="Winged helix-like DNA-binding domain superfamily/Winged helix DNA-binding domain"/>
    <property type="match status" value="1"/>
</dbReference>
<keyword evidence="7" id="KW-1185">Reference proteome</keyword>
<gene>
    <name evidence="6" type="ORF">GIS00_23455</name>
</gene>
<evidence type="ECO:0000256" key="1">
    <source>
        <dbReference type="ARBA" id="ARBA00023015"/>
    </source>
</evidence>
<evidence type="ECO:0000313" key="7">
    <source>
        <dbReference type="Proteomes" id="UP000460221"/>
    </source>
</evidence>
<dbReference type="AlphaFoldDB" id="A0A7K1FRX4"/>
<dbReference type="InterPro" id="IPR050679">
    <property type="entry name" value="Bact_HTH_transcr_reg"/>
</dbReference>
<sequence>MVTFIRRSSQSVVGPGPRTVGPEHLLPQSLERSSLPCMPMPPLPIAPLPAPAGTRIAVHHLGDGGLDAPSAIPRHHALAGVLDAVIRSGGVRAGQQLPAEWQIADHFHLSVPTVRRALRTLADAGRISRLHGRGTFVA</sequence>
<protein>
    <submittedName>
        <fullName evidence="6">GntR family transcriptional regulator</fullName>
    </submittedName>
</protein>
<evidence type="ECO:0000256" key="2">
    <source>
        <dbReference type="ARBA" id="ARBA00023125"/>
    </source>
</evidence>
<accession>A0A7K1FRX4</accession>
<dbReference type="InterPro" id="IPR000524">
    <property type="entry name" value="Tscrpt_reg_HTH_GntR"/>
</dbReference>
<dbReference type="SUPFAM" id="SSF46785">
    <property type="entry name" value="Winged helix' DNA-binding domain"/>
    <property type="match status" value="1"/>
</dbReference>
<dbReference type="GO" id="GO:0045892">
    <property type="term" value="P:negative regulation of DNA-templated transcription"/>
    <property type="evidence" value="ECO:0007669"/>
    <property type="project" value="TreeGrafter"/>
</dbReference>
<dbReference type="SMART" id="SM00345">
    <property type="entry name" value="HTH_GNTR"/>
    <property type="match status" value="1"/>
</dbReference>
<comment type="caution">
    <text evidence="6">The sequence shown here is derived from an EMBL/GenBank/DDBJ whole genome shotgun (WGS) entry which is preliminary data.</text>
</comment>
<dbReference type="GO" id="GO:0003700">
    <property type="term" value="F:DNA-binding transcription factor activity"/>
    <property type="evidence" value="ECO:0007669"/>
    <property type="project" value="InterPro"/>
</dbReference>
<dbReference type="GO" id="GO:0003677">
    <property type="term" value="F:DNA binding"/>
    <property type="evidence" value="ECO:0007669"/>
    <property type="project" value="UniProtKB-KW"/>
</dbReference>
<keyword evidence="1" id="KW-0805">Transcription regulation</keyword>
<evidence type="ECO:0000256" key="4">
    <source>
        <dbReference type="SAM" id="MobiDB-lite"/>
    </source>
</evidence>
<feature type="domain" description="HTH gntR-type" evidence="5">
    <location>
        <begin position="72"/>
        <end position="138"/>
    </location>
</feature>
<dbReference type="InterPro" id="IPR036390">
    <property type="entry name" value="WH_DNA-bd_sf"/>
</dbReference>
<organism evidence="6 7">
    <name type="scientific">Nakamurella alba</name>
    <dbReference type="NCBI Taxonomy" id="2665158"/>
    <lineage>
        <taxon>Bacteria</taxon>
        <taxon>Bacillati</taxon>
        <taxon>Actinomycetota</taxon>
        <taxon>Actinomycetes</taxon>
        <taxon>Nakamurellales</taxon>
        <taxon>Nakamurellaceae</taxon>
        <taxon>Nakamurella</taxon>
    </lineage>
</organism>
<evidence type="ECO:0000313" key="6">
    <source>
        <dbReference type="EMBL" id="MTD16895.1"/>
    </source>
</evidence>
<dbReference type="InterPro" id="IPR036388">
    <property type="entry name" value="WH-like_DNA-bd_sf"/>
</dbReference>
<evidence type="ECO:0000256" key="3">
    <source>
        <dbReference type="ARBA" id="ARBA00023163"/>
    </source>
</evidence>